<evidence type="ECO:0000313" key="2">
    <source>
        <dbReference type="EMBL" id="CAL4142500.1"/>
    </source>
</evidence>
<feature type="chain" id="PRO_5043483628" evidence="1">
    <location>
        <begin position="24"/>
        <end position="234"/>
    </location>
</feature>
<dbReference type="AlphaFoldDB" id="A0AAV2RWB4"/>
<sequence length="234" mass="26139">MLQDRQGTMKIVFILVSAALVAGLPEPDPDTEVQLSVESGGSKVNSYFDYAKDAAGTSIEIVSSFLGKAMGYDCCYVNGMKYENGAEDVPCGDRYPPGTVGDCVDGNVQCINKIHIRYCLKVYENATICLNMTIDPLLSFFEVMKIAQAEDPTFRFTYTIHELWGVAIESIDGLYDDVPKYLVWLFYQCNPAADPDNYHVGCTSSPTGVSTTYPKDGDIWLWQYQFYNWTAENH</sequence>
<comment type="caution">
    <text evidence="2">The sequence shown here is derived from an EMBL/GenBank/DDBJ whole genome shotgun (WGS) entry which is preliminary data.</text>
</comment>
<organism evidence="2 3">
    <name type="scientific">Meganyctiphanes norvegica</name>
    <name type="common">Northern krill</name>
    <name type="synonym">Thysanopoda norvegica</name>
    <dbReference type="NCBI Taxonomy" id="48144"/>
    <lineage>
        <taxon>Eukaryota</taxon>
        <taxon>Metazoa</taxon>
        <taxon>Ecdysozoa</taxon>
        <taxon>Arthropoda</taxon>
        <taxon>Crustacea</taxon>
        <taxon>Multicrustacea</taxon>
        <taxon>Malacostraca</taxon>
        <taxon>Eumalacostraca</taxon>
        <taxon>Eucarida</taxon>
        <taxon>Euphausiacea</taxon>
        <taxon>Euphausiidae</taxon>
        <taxon>Meganyctiphanes</taxon>
    </lineage>
</organism>
<keyword evidence="1" id="KW-0732">Signal</keyword>
<name>A0AAV2RWB4_MEGNR</name>
<protein>
    <submittedName>
        <fullName evidence="2">Uncharacterized protein</fullName>
    </submittedName>
</protein>
<feature type="signal peptide" evidence="1">
    <location>
        <begin position="1"/>
        <end position="23"/>
    </location>
</feature>
<evidence type="ECO:0000256" key="1">
    <source>
        <dbReference type="SAM" id="SignalP"/>
    </source>
</evidence>
<accession>A0AAV2RWB4</accession>
<dbReference type="EMBL" id="CAXKWB010033246">
    <property type="protein sequence ID" value="CAL4142500.1"/>
    <property type="molecule type" value="Genomic_DNA"/>
</dbReference>
<dbReference type="Proteomes" id="UP001497623">
    <property type="component" value="Unassembled WGS sequence"/>
</dbReference>
<gene>
    <name evidence="2" type="ORF">MNOR_LOCUS29130</name>
</gene>
<dbReference type="Gene3D" id="2.170.130.30">
    <property type="match status" value="1"/>
</dbReference>
<reference evidence="2 3" key="1">
    <citation type="submission" date="2024-05" db="EMBL/GenBank/DDBJ databases">
        <authorList>
            <person name="Wallberg A."/>
        </authorList>
    </citation>
    <scope>NUCLEOTIDE SEQUENCE [LARGE SCALE GENOMIC DNA]</scope>
</reference>
<evidence type="ECO:0000313" key="3">
    <source>
        <dbReference type="Proteomes" id="UP001497623"/>
    </source>
</evidence>
<proteinExistence type="predicted"/>
<keyword evidence="3" id="KW-1185">Reference proteome</keyword>